<dbReference type="AlphaFoldDB" id="A0A9J2PH43"/>
<reference evidence="3" key="1">
    <citation type="submission" date="2023-03" db="UniProtKB">
        <authorList>
            <consortium name="WormBaseParasite"/>
        </authorList>
    </citation>
    <scope>IDENTIFICATION</scope>
</reference>
<evidence type="ECO:0000313" key="3">
    <source>
        <dbReference type="WBParaSite" id="ALUE_0000892101-mRNA-1"/>
    </source>
</evidence>
<evidence type="ECO:0000256" key="1">
    <source>
        <dbReference type="SAM" id="MobiDB-lite"/>
    </source>
</evidence>
<feature type="region of interest" description="Disordered" evidence="1">
    <location>
        <begin position="48"/>
        <end position="78"/>
    </location>
</feature>
<sequence>MASKILRAPPRVATRDSRSAKDIYLSNESTLAEKFVPSPMEEQLLKTPEPHKVEEHCEDEISAPSQPETVETPPAQPQRAQIAYYRSQTDQVASYNPVEPFVPDPVEETTLPEPERQTASFHDISEICGLSRQPSISTLERPKEKKAELMEQKFSSNIVHFSQIHQAAILSHTCVASRIRGRLLSIALTRISEQNVSQQERKNYFRPFIPDPMEEIVLPAPERRRASHHDISEIGGISKQPSLSTLEHPVEKTAELLYYRPGFDNVPSY</sequence>
<name>A0A9J2PH43_ASCLU</name>
<organism evidence="2 3">
    <name type="scientific">Ascaris lumbricoides</name>
    <name type="common">Giant roundworm</name>
    <dbReference type="NCBI Taxonomy" id="6252"/>
    <lineage>
        <taxon>Eukaryota</taxon>
        <taxon>Metazoa</taxon>
        <taxon>Ecdysozoa</taxon>
        <taxon>Nematoda</taxon>
        <taxon>Chromadorea</taxon>
        <taxon>Rhabditida</taxon>
        <taxon>Spirurina</taxon>
        <taxon>Ascaridomorpha</taxon>
        <taxon>Ascaridoidea</taxon>
        <taxon>Ascarididae</taxon>
        <taxon>Ascaris</taxon>
    </lineage>
</organism>
<evidence type="ECO:0000313" key="2">
    <source>
        <dbReference type="Proteomes" id="UP000036681"/>
    </source>
</evidence>
<dbReference type="WBParaSite" id="ALUE_0000892101-mRNA-1">
    <property type="protein sequence ID" value="ALUE_0000892101-mRNA-1"/>
    <property type="gene ID" value="ALUE_0000892101"/>
</dbReference>
<protein>
    <submittedName>
        <fullName evidence="3">Uncharacterized protein</fullName>
    </submittedName>
</protein>
<keyword evidence="2" id="KW-1185">Reference proteome</keyword>
<accession>A0A9J2PH43</accession>
<proteinExistence type="predicted"/>
<dbReference type="Proteomes" id="UP000036681">
    <property type="component" value="Unplaced"/>
</dbReference>